<organism evidence="2 3">
    <name type="scientific">Caballeronia choica</name>
    <dbReference type="NCBI Taxonomy" id="326476"/>
    <lineage>
        <taxon>Bacteria</taxon>
        <taxon>Pseudomonadati</taxon>
        <taxon>Pseudomonadota</taxon>
        <taxon>Betaproteobacteria</taxon>
        <taxon>Burkholderiales</taxon>
        <taxon>Burkholderiaceae</taxon>
        <taxon>Caballeronia</taxon>
    </lineage>
</organism>
<sequence>MIETSGKVLAAALLLGAACAAHAQNADIVSQMGGEKEIRLYKSPSKKDFAGMIPAQGFPWKVKSKSKGFYEVATPAGSGWVNSLDVNTAPTAMVVCTVPPGSKSIAGSMNASSDRCRQP</sequence>
<name>A0A158JKB5_9BURK</name>
<gene>
    <name evidence="2" type="ORF">AWB68_03902</name>
</gene>
<dbReference type="PROSITE" id="PS51257">
    <property type="entry name" value="PROKAR_LIPOPROTEIN"/>
    <property type="match status" value="1"/>
</dbReference>
<feature type="signal peptide" evidence="1">
    <location>
        <begin position="1"/>
        <end position="23"/>
    </location>
</feature>
<keyword evidence="3" id="KW-1185">Reference proteome</keyword>
<dbReference type="Proteomes" id="UP000054770">
    <property type="component" value="Unassembled WGS sequence"/>
</dbReference>
<accession>A0A158JKB5</accession>
<feature type="chain" id="PRO_5011118167" evidence="1">
    <location>
        <begin position="24"/>
        <end position="119"/>
    </location>
</feature>
<comment type="caution">
    <text evidence="2">The sequence shown here is derived from an EMBL/GenBank/DDBJ whole genome shotgun (WGS) entry which is preliminary data.</text>
</comment>
<proteinExistence type="predicted"/>
<evidence type="ECO:0000256" key="1">
    <source>
        <dbReference type="SAM" id="SignalP"/>
    </source>
</evidence>
<dbReference type="AlphaFoldDB" id="A0A158JKB5"/>
<reference evidence="2" key="1">
    <citation type="submission" date="2016-01" db="EMBL/GenBank/DDBJ databases">
        <authorList>
            <person name="Peeters C."/>
        </authorList>
    </citation>
    <scope>NUCLEOTIDE SEQUENCE [LARGE SCALE GENOMIC DNA]</scope>
    <source>
        <strain evidence="2">LMG 22940</strain>
    </source>
</reference>
<protein>
    <submittedName>
        <fullName evidence="2">Uncharacterized protein</fullName>
    </submittedName>
</protein>
<keyword evidence="1" id="KW-0732">Signal</keyword>
<evidence type="ECO:0000313" key="2">
    <source>
        <dbReference type="EMBL" id="SAL68901.1"/>
    </source>
</evidence>
<evidence type="ECO:0000313" key="3">
    <source>
        <dbReference type="Proteomes" id="UP000054770"/>
    </source>
</evidence>
<dbReference type="EMBL" id="FCON02000042">
    <property type="protein sequence ID" value="SAL68901.1"/>
    <property type="molecule type" value="Genomic_DNA"/>
</dbReference>